<dbReference type="InterPro" id="IPR001347">
    <property type="entry name" value="SIS_dom"/>
</dbReference>
<dbReference type="InterPro" id="IPR050099">
    <property type="entry name" value="SIS_GmhA/DiaA_subfam"/>
</dbReference>
<organism evidence="11 12">
    <name type="scientific">Persephonella hydrogeniphila</name>
    <dbReference type="NCBI Taxonomy" id="198703"/>
    <lineage>
        <taxon>Bacteria</taxon>
        <taxon>Pseudomonadati</taxon>
        <taxon>Aquificota</taxon>
        <taxon>Aquificia</taxon>
        <taxon>Aquificales</taxon>
        <taxon>Hydrogenothermaceae</taxon>
        <taxon>Persephonella</taxon>
    </lineage>
</organism>
<keyword evidence="7 9" id="KW-0413">Isomerase</keyword>
<evidence type="ECO:0000256" key="9">
    <source>
        <dbReference type="HAMAP-Rule" id="MF_00067"/>
    </source>
</evidence>
<dbReference type="NCBIfam" id="TIGR00441">
    <property type="entry name" value="gmhA"/>
    <property type="match status" value="1"/>
</dbReference>
<evidence type="ECO:0000256" key="8">
    <source>
        <dbReference type="ARBA" id="ARBA00023277"/>
    </source>
</evidence>
<evidence type="ECO:0000256" key="7">
    <source>
        <dbReference type="ARBA" id="ARBA00023235"/>
    </source>
</evidence>
<feature type="binding site" evidence="9">
    <location>
        <position position="177"/>
    </location>
    <ligand>
        <name>Zn(2+)</name>
        <dbReference type="ChEBI" id="CHEBI:29105"/>
    </ligand>
</feature>
<dbReference type="GO" id="GO:0008270">
    <property type="term" value="F:zinc ion binding"/>
    <property type="evidence" value="ECO:0007669"/>
    <property type="project" value="UniProtKB-UniRule"/>
</dbReference>
<comment type="pathway">
    <text evidence="9">Carbohydrate biosynthesis; D-glycero-D-manno-heptose 7-phosphate biosynthesis; D-glycero-alpha-D-manno-heptose 7-phosphate and D-glycero-beta-D-manno-heptose 7-phosphate from sedoheptulose 7-phosphate: step 1/1.</text>
</comment>
<dbReference type="EC" id="5.3.1.28" evidence="9"/>
<comment type="function">
    <text evidence="9">Catalyzes the isomerization of sedoheptulose 7-phosphate in D-glycero-D-manno-heptose 7-phosphate.</text>
</comment>
<comment type="similarity">
    <text evidence="3 9">Belongs to the SIS family. GmhA subfamily.</text>
</comment>
<dbReference type="Proteomes" id="UP000219036">
    <property type="component" value="Unassembled WGS sequence"/>
</dbReference>
<gene>
    <name evidence="9" type="primary">gmhA</name>
    <name evidence="11" type="ORF">SAMN06265182_2102</name>
</gene>
<comment type="subcellular location">
    <subcellularLocation>
        <location evidence="2 9">Cytoplasm</location>
    </subcellularLocation>
</comment>
<dbReference type="GO" id="GO:0005975">
    <property type="term" value="P:carbohydrate metabolic process"/>
    <property type="evidence" value="ECO:0007669"/>
    <property type="project" value="UniProtKB-UniRule"/>
</dbReference>
<keyword evidence="8 9" id="KW-0119">Carbohydrate metabolism</keyword>
<dbReference type="GO" id="GO:0097367">
    <property type="term" value="F:carbohydrate derivative binding"/>
    <property type="evidence" value="ECO:0007669"/>
    <property type="project" value="InterPro"/>
</dbReference>
<dbReference type="InterPro" id="IPR004515">
    <property type="entry name" value="Phosphoheptose_Isoase"/>
</dbReference>
<feature type="binding site" evidence="9">
    <location>
        <position position="169"/>
    </location>
    <ligand>
        <name>Zn(2+)</name>
        <dbReference type="ChEBI" id="CHEBI:29105"/>
    </ligand>
</feature>
<sequence length="195" mass="21431">MEDFIIDIFEESARLKKEFVYEHSEAILNLGILMAKRLKMGYKVMICGNGGSAADAQHFAAEIVGRFEKERKGYPAIALTTDTSALTAIGNDYGFEYIFSRQVEALGQKGDILIGISTSGNSENVIRAVEVAKEIGIFTVGFLGKDGGKLKDIVDTAFIVPHEKTARIQEVHLTLEHALCNVIDLYITGEITQEI</sequence>
<dbReference type="InterPro" id="IPR046348">
    <property type="entry name" value="SIS_dom_sf"/>
</dbReference>
<evidence type="ECO:0000256" key="5">
    <source>
        <dbReference type="ARBA" id="ARBA00022723"/>
    </source>
</evidence>
<feature type="binding site" evidence="9">
    <location>
        <begin position="117"/>
        <end position="119"/>
    </location>
    <ligand>
        <name>substrate</name>
    </ligand>
</feature>
<evidence type="ECO:0000259" key="10">
    <source>
        <dbReference type="PROSITE" id="PS51464"/>
    </source>
</evidence>
<protein>
    <recommendedName>
        <fullName evidence="9">Phosphoheptose isomerase</fullName>
        <ecNumber evidence="9">5.3.1.28</ecNumber>
    </recommendedName>
    <alternativeName>
        <fullName evidence="9">Sedoheptulose 7-phosphate isomerase</fullName>
    </alternativeName>
</protein>
<evidence type="ECO:0000313" key="12">
    <source>
        <dbReference type="Proteomes" id="UP000219036"/>
    </source>
</evidence>
<keyword evidence="4 9" id="KW-0963">Cytoplasm</keyword>
<feature type="binding site" evidence="9">
    <location>
        <begin position="91"/>
        <end position="92"/>
    </location>
    <ligand>
        <name>substrate</name>
    </ligand>
</feature>
<comment type="catalytic activity">
    <reaction evidence="1 9">
        <text>2 D-sedoheptulose 7-phosphate = D-glycero-alpha-D-manno-heptose 7-phosphate + D-glycero-beta-D-manno-heptose 7-phosphate</text>
        <dbReference type="Rhea" id="RHEA:27489"/>
        <dbReference type="ChEBI" id="CHEBI:57483"/>
        <dbReference type="ChEBI" id="CHEBI:60203"/>
        <dbReference type="ChEBI" id="CHEBI:60204"/>
        <dbReference type="EC" id="5.3.1.28"/>
    </reaction>
</comment>
<dbReference type="AlphaFoldDB" id="A0A285NUZ5"/>
<dbReference type="Gene3D" id="3.40.50.10490">
    <property type="entry name" value="Glucose-6-phosphate isomerase like protein, domain 1"/>
    <property type="match status" value="1"/>
</dbReference>
<dbReference type="InterPro" id="IPR035461">
    <property type="entry name" value="GmhA/DiaA"/>
</dbReference>
<dbReference type="PROSITE" id="PS51464">
    <property type="entry name" value="SIS"/>
    <property type="match status" value="1"/>
</dbReference>
<dbReference type="HAMAP" id="MF_00067">
    <property type="entry name" value="GmhA"/>
    <property type="match status" value="1"/>
</dbReference>
<proteinExistence type="inferred from homology"/>
<evidence type="ECO:0000256" key="1">
    <source>
        <dbReference type="ARBA" id="ARBA00000348"/>
    </source>
</evidence>
<dbReference type="CDD" id="cd05006">
    <property type="entry name" value="SIS_GmhA"/>
    <property type="match status" value="1"/>
</dbReference>
<feature type="binding site" evidence="9">
    <location>
        <position position="169"/>
    </location>
    <ligand>
        <name>substrate</name>
    </ligand>
</feature>
<dbReference type="PANTHER" id="PTHR30390:SF6">
    <property type="entry name" value="DNAA INITIATOR-ASSOCIATING PROTEIN DIAA"/>
    <property type="match status" value="1"/>
</dbReference>
<comment type="cofactor">
    <cofactor evidence="9">
        <name>Zn(2+)</name>
        <dbReference type="ChEBI" id="CHEBI:29105"/>
    </cofactor>
    <text evidence="9">Binds 1 zinc ion per subunit.</text>
</comment>
<keyword evidence="12" id="KW-1185">Reference proteome</keyword>
<dbReference type="EMBL" id="OBEI01000016">
    <property type="protein sequence ID" value="SNZ11696.1"/>
    <property type="molecule type" value="Genomic_DNA"/>
</dbReference>
<evidence type="ECO:0000313" key="11">
    <source>
        <dbReference type="EMBL" id="SNZ11696.1"/>
    </source>
</evidence>
<feature type="binding site" evidence="9">
    <location>
        <position position="62"/>
    </location>
    <ligand>
        <name>Zn(2+)</name>
        <dbReference type="ChEBI" id="CHEBI:29105"/>
    </ligand>
</feature>
<dbReference type="GO" id="GO:0008968">
    <property type="term" value="F:D-sedoheptulose 7-phosphate isomerase activity"/>
    <property type="evidence" value="ECO:0007669"/>
    <property type="project" value="UniProtKB-UniRule"/>
</dbReference>
<keyword evidence="6 9" id="KW-0862">Zinc</keyword>
<name>A0A285NUZ5_9AQUI</name>
<dbReference type="PANTHER" id="PTHR30390">
    <property type="entry name" value="SEDOHEPTULOSE 7-PHOSPHATE ISOMERASE / DNAA INITIATOR-ASSOCIATING FACTOR FOR REPLICATION INITIATION"/>
    <property type="match status" value="1"/>
</dbReference>
<dbReference type="GO" id="GO:0005737">
    <property type="term" value="C:cytoplasm"/>
    <property type="evidence" value="ECO:0007669"/>
    <property type="project" value="UniProtKB-SubCell"/>
</dbReference>
<dbReference type="GO" id="GO:2001061">
    <property type="term" value="P:D-glycero-D-manno-heptose 7-phosphate biosynthetic process"/>
    <property type="evidence" value="ECO:0007669"/>
    <property type="project" value="UniProtKB-UniPathway"/>
</dbReference>
<evidence type="ECO:0000256" key="3">
    <source>
        <dbReference type="ARBA" id="ARBA00009894"/>
    </source>
</evidence>
<evidence type="ECO:0000256" key="6">
    <source>
        <dbReference type="ARBA" id="ARBA00022833"/>
    </source>
</evidence>
<dbReference type="Pfam" id="PF13580">
    <property type="entry name" value="SIS_2"/>
    <property type="match status" value="1"/>
</dbReference>
<feature type="domain" description="SIS" evidence="10">
    <location>
        <begin position="34"/>
        <end position="193"/>
    </location>
</feature>
<dbReference type="SUPFAM" id="SSF53697">
    <property type="entry name" value="SIS domain"/>
    <property type="match status" value="1"/>
</dbReference>
<reference evidence="12" key="1">
    <citation type="submission" date="2017-09" db="EMBL/GenBank/DDBJ databases">
        <authorList>
            <person name="Varghese N."/>
            <person name="Submissions S."/>
        </authorList>
    </citation>
    <scope>NUCLEOTIDE SEQUENCE [LARGE SCALE GENOMIC DNA]</scope>
    <source>
        <strain evidence="12">DSM 15103</strain>
    </source>
</reference>
<evidence type="ECO:0000256" key="4">
    <source>
        <dbReference type="ARBA" id="ARBA00022490"/>
    </source>
</evidence>
<feature type="binding site" evidence="9">
    <location>
        <position position="122"/>
    </location>
    <ligand>
        <name>substrate</name>
    </ligand>
</feature>
<dbReference type="RefSeq" id="WP_219428898.1">
    <property type="nucleotide sequence ID" value="NZ_OBEI01000016.1"/>
</dbReference>
<feature type="binding site" evidence="9">
    <location>
        <position position="58"/>
    </location>
    <ligand>
        <name>Zn(2+)</name>
        <dbReference type="ChEBI" id="CHEBI:29105"/>
    </ligand>
</feature>
<feature type="binding site" evidence="9">
    <location>
        <position position="62"/>
    </location>
    <ligand>
        <name>substrate</name>
    </ligand>
</feature>
<comment type="miscellaneous">
    <text evidence="9">The reaction produces a racemic mixture of D-glycero-alpha-D-manno-heptose 7-phosphate and D-glycero-beta-D-manno-heptose 7-phosphate.</text>
</comment>
<feature type="binding site" evidence="9">
    <location>
        <begin position="49"/>
        <end position="51"/>
    </location>
    <ligand>
        <name>substrate</name>
    </ligand>
</feature>
<dbReference type="UniPathway" id="UPA00041">
    <property type="reaction ID" value="UER00436"/>
</dbReference>
<accession>A0A285NUZ5</accession>
<keyword evidence="5 9" id="KW-0479">Metal-binding</keyword>
<evidence type="ECO:0000256" key="2">
    <source>
        <dbReference type="ARBA" id="ARBA00004496"/>
    </source>
</evidence>